<dbReference type="SUPFAM" id="SSF52799">
    <property type="entry name" value="(Phosphotyrosine protein) phosphatases II"/>
    <property type="match status" value="1"/>
</dbReference>
<evidence type="ECO:0000313" key="2">
    <source>
        <dbReference type="EMBL" id="RII37547.1"/>
    </source>
</evidence>
<accession>A0A399IYL5</accession>
<reference evidence="2 3" key="1">
    <citation type="submission" date="2018-08" db="EMBL/GenBank/DDBJ databases">
        <title>Pseudooceanicola sediminis CY03 in the family Rhodobacteracea.</title>
        <authorList>
            <person name="Zhang Y.-J."/>
        </authorList>
    </citation>
    <scope>NUCLEOTIDE SEQUENCE [LARGE SCALE GENOMIC DNA]</scope>
    <source>
        <strain evidence="2 3">CY03</strain>
    </source>
</reference>
<dbReference type="Proteomes" id="UP000265848">
    <property type="component" value="Unassembled WGS sequence"/>
</dbReference>
<dbReference type="InterPro" id="IPR029021">
    <property type="entry name" value="Prot-tyrosine_phosphatase-like"/>
</dbReference>
<evidence type="ECO:0000313" key="3">
    <source>
        <dbReference type="Proteomes" id="UP000265848"/>
    </source>
</evidence>
<dbReference type="EMBL" id="QWJJ01000016">
    <property type="protein sequence ID" value="RII37547.1"/>
    <property type="molecule type" value="Genomic_DNA"/>
</dbReference>
<evidence type="ECO:0000259" key="1">
    <source>
        <dbReference type="PROSITE" id="PS50056"/>
    </source>
</evidence>
<dbReference type="RefSeq" id="WP_119400251.1">
    <property type="nucleotide sequence ID" value="NZ_QWJJ01000016.1"/>
</dbReference>
<proteinExistence type="predicted"/>
<dbReference type="PANTHER" id="PTHR23339">
    <property type="entry name" value="TYROSINE SPECIFIC PROTEIN PHOSPHATASE AND DUAL SPECIFICITY PROTEIN PHOSPHATASE"/>
    <property type="match status" value="1"/>
</dbReference>
<sequence length="197" mass="21057">MTQPLDTDNPDEGSVRARVAIPGGGNVVMAGFPGLDSGIDGRAYIDPARMELTLHRISAMGAEVCLLLPEPGELPEGALQQGYDALVHAGIDAILLPIRDYAAPDAAFLGRWQVLRQRLHAMLNRGGTFAITCQYGAGRSGLVTALVLIERGMPADQAIAHVRRAFPEAVESDVQIAWLHARSPLGADRFPMRDAPS</sequence>
<feature type="domain" description="Tyrosine specific protein phosphatases" evidence="1">
    <location>
        <begin position="106"/>
        <end position="177"/>
    </location>
</feature>
<gene>
    <name evidence="2" type="ORF">DL237_16830</name>
</gene>
<organism evidence="2 3">
    <name type="scientific">Pseudooceanicola sediminis</name>
    <dbReference type="NCBI Taxonomy" id="2211117"/>
    <lineage>
        <taxon>Bacteria</taxon>
        <taxon>Pseudomonadati</taxon>
        <taxon>Pseudomonadota</taxon>
        <taxon>Alphaproteobacteria</taxon>
        <taxon>Rhodobacterales</taxon>
        <taxon>Paracoccaceae</taxon>
        <taxon>Pseudooceanicola</taxon>
    </lineage>
</organism>
<dbReference type="PROSITE" id="PS50056">
    <property type="entry name" value="TYR_PHOSPHATASE_2"/>
    <property type="match status" value="1"/>
</dbReference>
<dbReference type="AlphaFoldDB" id="A0A399IYL5"/>
<dbReference type="InterPro" id="IPR050561">
    <property type="entry name" value="PTP"/>
</dbReference>
<comment type="caution">
    <text evidence="2">The sequence shown here is derived from an EMBL/GenBank/DDBJ whole genome shotgun (WGS) entry which is preliminary data.</text>
</comment>
<dbReference type="InterPro" id="IPR000387">
    <property type="entry name" value="Tyr_Pase_dom"/>
</dbReference>
<name>A0A399IYL5_9RHOB</name>
<dbReference type="OrthoDB" id="9806482at2"/>
<keyword evidence="3" id="KW-1185">Reference proteome</keyword>
<protein>
    <recommendedName>
        <fullName evidence="1">Tyrosine specific protein phosphatases domain-containing protein</fullName>
    </recommendedName>
</protein>
<dbReference type="FunFam" id="3.90.190.10:FF:000157">
    <property type="entry name" value="Protein-tyrosine phosphatase"/>
    <property type="match status" value="1"/>
</dbReference>
<dbReference type="Gene3D" id="3.90.190.10">
    <property type="entry name" value="Protein tyrosine phosphatase superfamily"/>
    <property type="match status" value="1"/>
</dbReference>